<accession>A0A931HU43</accession>
<dbReference type="InterPro" id="IPR038503">
    <property type="entry name" value="SpoIIIAH_sf"/>
</dbReference>
<keyword evidence="1" id="KW-1133">Transmembrane helix</keyword>
<keyword evidence="1" id="KW-0812">Transmembrane</keyword>
<dbReference type="AlphaFoldDB" id="A0A931HU43"/>
<dbReference type="Gene3D" id="1.10.287.4300">
    <property type="entry name" value="Stage III sporulation protein AH-like"/>
    <property type="match status" value="1"/>
</dbReference>
<keyword evidence="1" id="KW-0472">Membrane</keyword>
<evidence type="ECO:0000313" key="2">
    <source>
        <dbReference type="EMBL" id="MBH0229832.1"/>
    </source>
</evidence>
<comment type="caution">
    <text evidence="2">The sequence shown here is derived from an EMBL/GenBank/DDBJ whole genome shotgun (WGS) entry which is preliminary data.</text>
</comment>
<gene>
    <name evidence="2" type="ORF">H0267_06330</name>
</gene>
<protein>
    <submittedName>
        <fullName evidence="2">SpoIIIAH-like family protein</fullName>
    </submittedName>
</protein>
<dbReference type="InterPro" id="IPR024232">
    <property type="entry name" value="SpoIIIAH"/>
</dbReference>
<dbReference type="Pfam" id="PF12685">
    <property type="entry name" value="SpoIIIAH"/>
    <property type="match status" value="1"/>
</dbReference>
<dbReference type="EMBL" id="JADZSC010000001">
    <property type="protein sequence ID" value="MBH0229832.1"/>
    <property type="molecule type" value="Genomic_DNA"/>
</dbReference>
<reference evidence="2 3" key="1">
    <citation type="journal article" date="2005" name="Int. J. Syst. Evol. Microbiol.">
        <title>Halobacillus yeomjeoni sp. nov., isolated from a marine solar saltern in Korea.</title>
        <authorList>
            <person name="Yoon J.H."/>
            <person name="Kang S.J."/>
            <person name="Lee C.H."/>
            <person name="Oh H.W."/>
            <person name="Oh T.K."/>
        </authorList>
    </citation>
    <scope>NUCLEOTIDE SEQUENCE [LARGE SCALE GENOMIC DNA]</scope>
    <source>
        <strain evidence="2 3">KCTC 3957</strain>
    </source>
</reference>
<feature type="transmembrane region" description="Helical" evidence="1">
    <location>
        <begin position="7"/>
        <end position="25"/>
    </location>
</feature>
<organism evidence="2 3">
    <name type="scientific">Halobacillus yeomjeoni</name>
    <dbReference type="NCBI Taxonomy" id="311194"/>
    <lineage>
        <taxon>Bacteria</taxon>
        <taxon>Bacillati</taxon>
        <taxon>Bacillota</taxon>
        <taxon>Bacilli</taxon>
        <taxon>Bacillales</taxon>
        <taxon>Bacillaceae</taxon>
        <taxon>Halobacillus</taxon>
    </lineage>
</organism>
<evidence type="ECO:0000256" key="1">
    <source>
        <dbReference type="SAM" id="Phobius"/>
    </source>
</evidence>
<keyword evidence="3" id="KW-1185">Reference proteome</keyword>
<sequence>MIKKQTVWLLTMLSLLIVLSVYYMTSPDNGEMAFIQDQDWAEVTKDEKGNENADGVVTTGDGTVISQISTDELFAAIRLDKRNERDQLQEQLSEIVASSNFTTEEKNEALNRIETLKQTQSKESILENTIRASAPYEDVLVRAEEDIVHVTVKSDELSKTETNQIIQMVSDEFGQKRVQVQFQPSK</sequence>
<evidence type="ECO:0000313" key="3">
    <source>
        <dbReference type="Proteomes" id="UP000614490"/>
    </source>
</evidence>
<dbReference type="RefSeq" id="WP_197316419.1">
    <property type="nucleotide sequence ID" value="NZ_JADZSC010000001.1"/>
</dbReference>
<dbReference type="Proteomes" id="UP000614490">
    <property type="component" value="Unassembled WGS sequence"/>
</dbReference>
<proteinExistence type="predicted"/>
<name>A0A931HU43_9BACI</name>